<feature type="non-terminal residue" evidence="2">
    <location>
        <position position="1"/>
    </location>
</feature>
<evidence type="ECO:0000313" key="2">
    <source>
        <dbReference type="EMBL" id="GAH96455.1"/>
    </source>
</evidence>
<gene>
    <name evidence="2" type="ORF">S06H3_07061</name>
</gene>
<feature type="transmembrane region" description="Helical" evidence="1">
    <location>
        <begin position="7"/>
        <end position="26"/>
    </location>
</feature>
<evidence type="ECO:0000256" key="1">
    <source>
        <dbReference type="SAM" id="Phobius"/>
    </source>
</evidence>
<reference evidence="2" key="1">
    <citation type="journal article" date="2014" name="Front. Microbiol.">
        <title>High frequency of phylogenetically diverse reductive dehalogenase-homologous genes in deep subseafloor sedimentary metagenomes.</title>
        <authorList>
            <person name="Kawai M."/>
            <person name="Futagami T."/>
            <person name="Toyoda A."/>
            <person name="Takaki Y."/>
            <person name="Nishi S."/>
            <person name="Hori S."/>
            <person name="Arai W."/>
            <person name="Tsubouchi T."/>
            <person name="Morono Y."/>
            <person name="Uchiyama I."/>
            <person name="Ito T."/>
            <person name="Fujiyama A."/>
            <person name="Inagaki F."/>
            <person name="Takami H."/>
        </authorList>
    </citation>
    <scope>NUCLEOTIDE SEQUENCE</scope>
    <source>
        <strain evidence="2">Expedition CK06-06</strain>
    </source>
</reference>
<name>X1KS80_9ZZZZ</name>
<keyword evidence="1" id="KW-1133">Transmembrane helix</keyword>
<keyword evidence="1" id="KW-0812">Transmembrane</keyword>
<dbReference type="EMBL" id="BARV01002815">
    <property type="protein sequence ID" value="GAH96455.1"/>
    <property type="molecule type" value="Genomic_DNA"/>
</dbReference>
<protein>
    <submittedName>
        <fullName evidence="2">Uncharacterized protein</fullName>
    </submittedName>
</protein>
<organism evidence="2">
    <name type="scientific">marine sediment metagenome</name>
    <dbReference type="NCBI Taxonomy" id="412755"/>
    <lineage>
        <taxon>unclassified sequences</taxon>
        <taxon>metagenomes</taxon>
        <taxon>ecological metagenomes</taxon>
    </lineage>
</organism>
<dbReference type="AlphaFoldDB" id="X1KS80"/>
<keyword evidence="1" id="KW-0472">Membrane</keyword>
<comment type="caution">
    <text evidence="2">The sequence shown here is derived from an EMBL/GenBank/DDBJ whole genome shotgun (WGS) entry which is preliminary data.</text>
</comment>
<sequence>IPTGFKCALVILYSITSVISSGFILLDKHTNMSGTDQLAYCHATNGFNVFKNDQNATGGTYTYWAMEE</sequence>
<proteinExistence type="predicted"/>
<accession>X1KS80</accession>